<accession>A0A1M5SJQ3</accession>
<keyword evidence="1" id="KW-0472">Membrane</keyword>
<evidence type="ECO:0000256" key="1">
    <source>
        <dbReference type="SAM" id="Phobius"/>
    </source>
</evidence>
<proteinExistence type="predicted"/>
<protein>
    <submittedName>
        <fullName evidence="2">Uncharacterized protein</fullName>
    </submittedName>
</protein>
<dbReference type="Proteomes" id="UP000184139">
    <property type="component" value="Unassembled WGS sequence"/>
</dbReference>
<evidence type="ECO:0000313" key="3">
    <source>
        <dbReference type="Proteomes" id="UP000184139"/>
    </source>
</evidence>
<name>A0A1M5SJQ3_9BACT</name>
<feature type="transmembrane region" description="Helical" evidence="1">
    <location>
        <begin position="84"/>
        <end position="108"/>
    </location>
</feature>
<keyword evidence="3" id="KW-1185">Reference proteome</keyword>
<dbReference type="EMBL" id="FQXS01000001">
    <property type="protein sequence ID" value="SHH38766.1"/>
    <property type="molecule type" value="Genomic_DNA"/>
</dbReference>
<keyword evidence="1" id="KW-0812">Transmembrane</keyword>
<dbReference type="AlphaFoldDB" id="A0A1M5SJQ3"/>
<sequence length="116" mass="13029">MIQQPRSTIYTLMAVLILFGHFALGYLLLPYVMEVQMGSLGLSRIGLKFGYGVGMVIFIGIMVSGFNALFYYLRRRRKKQVSLLPVFCFSSAVSLLFNALINVVLGMMEVGSEQLY</sequence>
<gene>
    <name evidence="2" type="ORF">SAMN02745124_00392</name>
</gene>
<organism evidence="2 3">
    <name type="scientific">Desulfofustis glycolicus DSM 9705</name>
    <dbReference type="NCBI Taxonomy" id="1121409"/>
    <lineage>
        <taxon>Bacteria</taxon>
        <taxon>Pseudomonadati</taxon>
        <taxon>Thermodesulfobacteriota</taxon>
        <taxon>Desulfobulbia</taxon>
        <taxon>Desulfobulbales</taxon>
        <taxon>Desulfocapsaceae</taxon>
        <taxon>Desulfofustis</taxon>
    </lineage>
</organism>
<feature type="transmembrane region" description="Helical" evidence="1">
    <location>
        <begin position="9"/>
        <end position="29"/>
    </location>
</feature>
<keyword evidence="1" id="KW-1133">Transmembrane helix</keyword>
<evidence type="ECO:0000313" key="2">
    <source>
        <dbReference type="EMBL" id="SHH38766.1"/>
    </source>
</evidence>
<dbReference type="RefSeq" id="WP_073373124.1">
    <property type="nucleotide sequence ID" value="NZ_FQXS01000001.1"/>
</dbReference>
<feature type="transmembrane region" description="Helical" evidence="1">
    <location>
        <begin position="49"/>
        <end position="72"/>
    </location>
</feature>
<reference evidence="2 3" key="1">
    <citation type="submission" date="2016-11" db="EMBL/GenBank/DDBJ databases">
        <authorList>
            <person name="Jaros S."/>
            <person name="Januszkiewicz K."/>
            <person name="Wedrychowicz H."/>
        </authorList>
    </citation>
    <scope>NUCLEOTIDE SEQUENCE [LARGE SCALE GENOMIC DNA]</scope>
    <source>
        <strain evidence="2 3">DSM 9705</strain>
    </source>
</reference>